<name>A0A2A5S4M1_9LACT</name>
<keyword evidence="4" id="KW-0067">ATP-binding</keyword>
<dbReference type="GO" id="GO:0006750">
    <property type="term" value="P:glutathione biosynthetic process"/>
    <property type="evidence" value="ECO:0007669"/>
    <property type="project" value="InterPro"/>
</dbReference>
<gene>
    <name evidence="6" type="ORF">RU87_GL000215</name>
</gene>
<dbReference type="SUPFAM" id="SSF55931">
    <property type="entry name" value="Glutamine synthetase/guanido kinase"/>
    <property type="match status" value="1"/>
</dbReference>
<dbReference type="EC" id="6.3.2.2" evidence="1"/>
<dbReference type="GO" id="GO:0005524">
    <property type="term" value="F:ATP binding"/>
    <property type="evidence" value="ECO:0007669"/>
    <property type="project" value="UniProtKB-KW"/>
</dbReference>
<dbReference type="InterPro" id="IPR006336">
    <property type="entry name" value="GCS2"/>
</dbReference>
<sequence>MELSRELLRERYFSKLKATDELFVGIELEFPIVNLSAKAVVFSVVFELFAHIVDQLPFSIEKTDAFERPIQLVSDENEDRILFEVGYNTLEFAFDKAKTIQEVDDKFKQYLSVIQPFLKNHNHLLTGFGVNPFWHKNDNRPVASQRYEMLMAYLKLGRDTGVIQEERYQFGAFIQGSQVQLDVTPDTLMPTLNDFNAIEPAKAWLFANSYLWHTHLETLISRDIFWEESMHGVFDENVGVFTEYFEDQEQFLDYLEKTALFSSTSDDDIHYFNPIQADDYFNHDEISGFNLSGESNILTPSPYDFNEHRSYQYQSLTTRGTVEFRSSCAQPIADTFTVAAFHLGLMVELPAFTELVKSHPFYEDYGRDYKQLRRRFAAQHLSDDEVNDVAMFAKDLLDLATSGLKKRGFGEAVYLSALYQRIALKQNPALVGLKLFESGKTLSEISEIFANEKDF</sequence>
<evidence type="ECO:0000256" key="4">
    <source>
        <dbReference type="ARBA" id="ARBA00022840"/>
    </source>
</evidence>
<dbReference type="GO" id="GO:0004357">
    <property type="term" value="F:glutamate-cysteine ligase activity"/>
    <property type="evidence" value="ECO:0007669"/>
    <property type="project" value="UniProtKB-EC"/>
</dbReference>
<dbReference type="EMBL" id="JXJX01000001">
    <property type="protein sequence ID" value="PCS08392.1"/>
    <property type="molecule type" value="Genomic_DNA"/>
</dbReference>
<evidence type="ECO:0000256" key="2">
    <source>
        <dbReference type="ARBA" id="ARBA00022598"/>
    </source>
</evidence>
<evidence type="ECO:0000256" key="1">
    <source>
        <dbReference type="ARBA" id="ARBA00012220"/>
    </source>
</evidence>
<comment type="catalytic activity">
    <reaction evidence="5">
        <text>L-cysteine + L-glutamate + ATP = gamma-L-glutamyl-L-cysteine + ADP + phosphate + H(+)</text>
        <dbReference type="Rhea" id="RHEA:13285"/>
        <dbReference type="ChEBI" id="CHEBI:15378"/>
        <dbReference type="ChEBI" id="CHEBI:29985"/>
        <dbReference type="ChEBI" id="CHEBI:30616"/>
        <dbReference type="ChEBI" id="CHEBI:35235"/>
        <dbReference type="ChEBI" id="CHEBI:43474"/>
        <dbReference type="ChEBI" id="CHEBI:58173"/>
        <dbReference type="ChEBI" id="CHEBI:456216"/>
        <dbReference type="EC" id="6.3.2.2"/>
    </reaction>
</comment>
<dbReference type="Pfam" id="PF04107">
    <property type="entry name" value="GCS2"/>
    <property type="match status" value="1"/>
</dbReference>
<comment type="caution">
    <text evidence="6">The sequence shown here is derived from an EMBL/GenBank/DDBJ whole genome shotgun (WGS) entry which is preliminary data.</text>
</comment>
<dbReference type="Proteomes" id="UP000242246">
    <property type="component" value="Unassembled WGS sequence"/>
</dbReference>
<keyword evidence="7" id="KW-1185">Reference proteome</keyword>
<keyword evidence="3" id="KW-0547">Nucleotide-binding</keyword>
<protein>
    <recommendedName>
        <fullName evidence="1">glutamate--cysteine ligase</fullName>
        <ecNumber evidence="1">6.3.2.2</ecNumber>
    </recommendedName>
</protein>
<evidence type="ECO:0000256" key="5">
    <source>
        <dbReference type="ARBA" id="ARBA00048819"/>
    </source>
</evidence>
<dbReference type="OrthoDB" id="150227at2"/>
<accession>A0A2A5S4M1</accession>
<evidence type="ECO:0000313" key="7">
    <source>
        <dbReference type="Proteomes" id="UP000242246"/>
    </source>
</evidence>
<dbReference type="STRING" id="1348632.GCA_001591745_00007"/>
<proteinExistence type="predicted"/>
<dbReference type="AlphaFoldDB" id="A0A2A5S4M1"/>
<organism evidence="6 7">
    <name type="scientific">Pseudolactococcus plantarum</name>
    <dbReference type="NCBI Taxonomy" id="1365"/>
    <lineage>
        <taxon>Bacteria</taxon>
        <taxon>Bacillati</taxon>
        <taxon>Bacillota</taxon>
        <taxon>Bacilli</taxon>
        <taxon>Lactobacillales</taxon>
        <taxon>Streptococcaceae</taxon>
        <taxon>Pseudolactococcus</taxon>
    </lineage>
</organism>
<dbReference type="InterPro" id="IPR014746">
    <property type="entry name" value="Gln_synth/guanido_kin_cat_dom"/>
</dbReference>
<keyword evidence="2" id="KW-0436">Ligase</keyword>
<reference evidence="6 7" key="1">
    <citation type="submission" date="2014-12" db="EMBL/GenBank/DDBJ databases">
        <title>Draft genome sequences of 10 type strains of Lactococcus.</title>
        <authorList>
            <person name="Sun Z."/>
            <person name="Zhong Z."/>
            <person name="Liu W."/>
            <person name="Zhang W."/>
            <person name="Zhang H."/>
        </authorList>
    </citation>
    <scope>NUCLEOTIDE SEQUENCE [LARGE SCALE GENOMIC DNA]</scope>
    <source>
        <strain evidence="6 7">DSM 20686</strain>
    </source>
</reference>
<dbReference type="PANTHER" id="PTHR34378:SF1">
    <property type="entry name" value="GLUTAMATE--CYSTEINE LIGASE, CHLOROPLASTIC"/>
    <property type="match status" value="1"/>
</dbReference>
<dbReference type="Gene3D" id="3.30.590.20">
    <property type="match status" value="1"/>
</dbReference>
<dbReference type="InterPro" id="IPR035434">
    <property type="entry name" value="GCL_bact_plant"/>
</dbReference>
<evidence type="ECO:0000256" key="3">
    <source>
        <dbReference type="ARBA" id="ARBA00022741"/>
    </source>
</evidence>
<evidence type="ECO:0000313" key="6">
    <source>
        <dbReference type="EMBL" id="PCS08392.1"/>
    </source>
</evidence>
<dbReference type="PANTHER" id="PTHR34378">
    <property type="entry name" value="GLUTAMATE--CYSTEINE LIGASE, CHLOROPLASTIC"/>
    <property type="match status" value="1"/>
</dbReference>